<reference evidence="1" key="1">
    <citation type="submission" date="2022-04" db="EMBL/GenBank/DDBJ databases">
        <title>Genome of the entomopathogenic fungus Entomophthora muscae.</title>
        <authorList>
            <person name="Elya C."/>
            <person name="Lovett B.R."/>
            <person name="Lee E."/>
            <person name="Macias A.M."/>
            <person name="Hajek A.E."/>
            <person name="De Bivort B.L."/>
            <person name="Kasson M.T."/>
            <person name="De Fine Licht H.H."/>
            <person name="Stajich J.E."/>
        </authorList>
    </citation>
    <scope>NUCLEOTIDE SEQUENCE</scope>
    <source>
        <strain evidence="1">Berkeley</strain>
    </source>
</reference>
<evidence type="ECO:0000313" key="2">
    <source>
        <dbReference type="Proteomes" id="UP001165960"/>
    </source>
</evidence>
<dbReference type="EMBL" id="QTSX02003604">
    <property type="protein sequence ID" value="KAJ9069877.1"/>
    <property type="molecule type" value="Genomic_DNA"/>
</dbReference>
<evidence type="ECO:0000313" key="1">
    <source>
        <dbReference type="EMBL" id="KAJ9069877.1"/>
    </source>
</evidence>
<keyword evidence="2" id="KW-1185">Reference proteome</keyword>
<accession>A0ACC2T5N2</accession>
<organism evidence="1 2">
    <name type="scientific">Entomophthora muscae</name>
    <dbReference type="NCBI Taxonomy" id="34485"/>
    <lineage>
        <taxon>Eukaryota</taxon>
        <taxon>Fungi</taxon>
        <taxon>Fungi incertae sedis</taxon>
        <taxon>Zoopagomycota</taxon>
        <taxon>Entomophthoromycotina</taxon>
        <taxon>Entomophthoromycetes</taxon>
        <taxon>Entomophthorales</taxon>
        <taxon>Entomophthoraceae</taxon>
        <taxon>Entomophthora</taxon>
    </lineage>
</organism>
<comment type="caution">
    <text evidence="1">The sequence shown here is derived from an EMBL/GenBank/DDBJ whole genome shotgun (WGS) entry which is preliminary data.</text>
</comment>
<proteinExistence type="predicted"/>
<gene>
    <name evidence="1" type="ORF">DSO57_1014199</name>
</gene>
<protein>
    <submittedName>
        <fullName evidence="1">Uncharacterized protein</fullName>
    </submittedName>
</protein>
<dbReference type="Proteomes" id="UP001165960">
    <property type="component" value="Unassembled WGS sequence"/>
</dbReference>
<name>A0ACC2T5N2_9FUNG</name>
<sequence length="131" mass="14793">MIWFTSPKLWTHIFSSAYLESENPSHLLYLLDNLTGKASGLFFTGETLVCSLTCNNIEFSLPTETTISHLYEDPQMLTPVNYVIFPSLNSILPTPEVLPRRIFWLVLGVLLMGLNVYLPQLSPVGSFWSPV</sequence>